<sequence>MSSKFSSLKSRIAMLATVGITGALLAGSPVAANAAATVVDYASTNAADYSSVLMHTGGGGGTDWAPWRDDEVGMNAPWVTGSANWNGRAGWSAHNWAVQDDGSGTNNALWVQKAQAGAASSGIQVAKIANGSALISSTNKIITVKVKAADANVPIEATLSDINGGNVLKVVATATNADAYNTVSFNFANATTGTYVSNFSYTTLSLVMDPENAIAGNSHEDWGQGSASASVSKAYILDDLTYTVITGADTPPGPDVPHLLTYEDADTLGTLAAGAATDAKWAGSFGSGGSGIATPTGTLKHTGKALEFNKVGADVWTGWNLVEAPAGEVITSALYKTIRFDYYSPETVLTPVTLKLVATDNSAVLAAFKAKKGWQTFSIDMSTITGNGGTWSADKSYTRLVLYPNFSEANIMPDGVSNPAVPMVSKKFYVDNVAFNGFALPTKVGTPTKSGTAKVGRVLTAAGVTFSGNRVTRGFKWYRCTVQGKTVKATAPASADKCSAISGATAATYTLKSADKGKYIRVALTATTAAGTIYALTTSTSKVG</sequence>
<evidence type="ECO:0000313" key="1">
    <source>
        <dbReference type="EMBL" id="CAB4539739.1"/>
    </source>
</evidence>
<gene>
    <name evidence="1" type="ORF">UFOPK1433_00435</name>
    <name evidence="2" type="ORF">UFOPK1843_00798</name>
</gene>
<organism evidence="2">
    <name type="scientific">freshwater metagenome</name>
    <dbReference type="NCBI Taxonomy" id="449393"/>
    <lineage>
        <taxon>unclassified sequences</taxon>
        <taxon>metagenomes</taxon>
        <taxon>ecological metagenomes</taxon>
    </lineage>
</organism>
<reference evidence="2" key="1">
    <citation type="submission" date="2020-05" db="EMBL/GenBank/DDBJ databases">
        <authorList>
            <person name="Chiriac C."/>
            <person name="Salcher M."/>
            <person name="Ghai R."/>
            <person name="Kavagutti S V."/>
        </authorList>
    </citation>
    <scope>NUCLEOTIDE SEQUENCE</scope>
</reference>
<dbReference type="Gene3D" id="2.60.40.2700">
    <property type="match status" value="1"/>
</dbReference>
<dbReference type="EMBL" id="CAEZUR010000058">
    <property type="protein sequence ID" value="CAB4610554.1"/>
    <property type="molecule type" value="Genomic_DNA"/>
</dbReference>
<name>A0A6J6HHK3_9ZZZZ</name>
<accession>A0A6J6HHK3</accession>
<evidence type="ECO:0000313" key="2">
    <source>
        <dbReference type="EMBL" id="CAB4610554.1"/>
    </source>
</evidence>
<protein>
    <submittedName>
        <fullName evidence="2">Unannotated protein</fullName>
    </submittedName>
</protein>
<dbReference type="EMBL" id="CAEZSN010000035">
    <property type="protein sequence ID" value="CAB4539739.1"/>
    <property type="molecule type" value="Genomic_DNA"/>
</dbReference>
<dbReference type="AlphaFoldDB" id="A0A6J6HHK3"/>
<proteinExistence type="predicted"/>